<dbReference type="SUPFAM" id="SSF52172">
    <property type="entry name" value="CheY-like"/>
    <property type="match status" value="1"/>
</dbReference>
<feature type="modified residue" description="4-aspartylphosphate" evidence="5">
    <location>
        <position position="69"/>
    </location>
</feature>
<dbReference type="InterPro" id="IPR000792">
    <property type="entry name" value="Tscrpt_reg_LuxR_C"/>
</dbReference>
<dbReference type="InterPro" id="IPR001789">
    <property type="entry name" value="Sig_transdc_resp-reg_receiver"/>
</dbReference>
<evidence type="ECO:0000256" key="2">
    <source>
        <dbReference type="ARBA" id="ARBA00023015"/>
    </source>
</evidence>
<dbReference type="Pfam" id="PF00072">
    <property type="entry name" value="Response_reg"/>
    <property type="match status" value="1"/>
</dbReference>
<evidence type="ECO:0000256" key="1">
    <source>
        <dbReference type="ARBA" id="ARBA00022553"/>
    </source>
</evidence>
<accession>A0ABN2NIP7</accession>
<dbReference type="Gene3D" id="1.10.10.10">
    <property type="entry name" value="Winged helix-like DNA-binding domain superfamily/Winged helix DNA-binding domain"/>
    <property type="match status" value="1"/>
</dbReference>
<dbReference type="SUPFAM" id="SSF46894">
    <property type="entry name" value="C-terminal effector domain of the bipartite response regulators"/>
    <property type="match status" value="1"/>
</dbReference>
<dbReference type="InterPro" id="IPR016032">
    <property type="entry name" value="Sig_transdc_resp-reg_C-effctor"/>
</dbReference>
<dbReference type="SMART" id="SM00421">
    <property type="entry name" value="HTH_LUXR"/>
    <property type="match status" value="1"/>
</dbReference>
<keyword evidence="2" id="KW-0805">Transcription regulation</keyword>
<dbReference type="InterPro" id="IPR011006">
    <property type="entry name" value="CheY-like_superfamily"/>
</dbReference>
<dbReference type="PANTHER" id="PTHR43214:SF24">
    <property type="entry name" value="TRANSCRIPTIONAL REGULATORY PROTEIN NARL-RELATED"/>
    <property type="match status" value="1"/>
</dbReference>
<organism evidence="8 9">
    <name type="scientific">Myceligenerans crystallogenes</name>
    <dbReference type="NCBI Taxonomy" id="316335"/>
    <lineage>
        <taxon>Bacteria</taxon>
        <taxon>Bacillati</taxon>
        <taxon>Actinomycetota</taxon>
        <taxon>Actinomycetes</taxon>
        <taxon>Micrococcales</taxon>
        <taxon>Promicromonosporaceae</taxon>
        <taxon>Myceligenerans</taxon>
    </lineage>
</organism>
<keyword evidence="9" id="KW-1185">Reference proteome</keyword>
<proteinExistence type="predicted"/>
<dbReference type="InterPro" id="IPR058245">
    <property type="entry name" value="NreC/VraR/RcsB-like_REC"/>
</dbReference>
<dbReference type="EMBL" id="BAAANL010000007">
    <property type="protein sequence ID" value="GAA1871011.1"/>
    <property type="molecule type" value="Genomic_DNA"/>
</dbReference>
<comment type="caution">
    <text evidence="8">The sequence shown here is derived from an EMBL/GenBank/DDBJ whole genome shotgun (WGS) entry which is preliminary data.</text>
</comment>
<dbReference type="CDD" id="cd17535">
    <property type="entry name" value="REC_NarL-like"/>
    <property type="match status" value="1"/>
</dbReference>
<name>A0ABN2NIP7_9MICO</name>
<feature type="domain" description="Response regulatory" evidence="7">
    <location>
        <begin position="19"/>
        <end position="134"/>
    </location>
</feature>
<dbReference type="CDD" id="cd06170">
    <property type="entry name" value="LuxR_C_like"/>
    <property type="match status" value="1"/>
</dbReference>
<dbReference type="InterPro" id="IPR039420">
    <property type="entry name" value="WalR-like"/>
</dbReference>
<evidence type="ECO:0000256" key="5">
    <source>
        <dbReference type="PROSITE-ProRule" id="PRU00169"/>
    </source>
</evidence>
<dbReference type="Pfam" id="PF00196">
    <property type="entry name" value="GerE"/>
    <property type="match status" value="1"/>
</dbReference>
<dbReference type="PROSITE" id="PS50043">
    <property type="entry name" value="HTH_LUXR_2"/>
    <property type="match status" value="1"/>
</dbReference>
<sequence length="235" mass="25122">MSHDPQAGPSGGYLGAVTKVLIVDDDSFARSAIRTILTAQGIDVVAEAEDGDEVPDAVIRHRPDVVLIDLQMRRVNGVEAIRRNASRPGAPRFVALTGFGTDDAVVQALQAGAAGFLSKDDDPDDLAARVYAVANGRYALGADAMDTVVQQYTNVSRVPDKTTKAREQLARLTDREREVAAFVHGRTNGQIARQLGISDNTVKVHLSSIMTKLGLQGRDQIALIVDRADSGDGTY</sequence>
<dbReference type="Gene3D" id="3.40.50.2300">
    <property type="match status" value="1"/>
</dbReference>
<keyword evidence="3" id="KW-0238">DNA-binding</keyword>
<feature type="domain" description="HTH luxR-type" evidence="6">
    <location>
        <begin position="165"/>
        <end position="229"/>
    </location>
</feature>
<evidence type="ECO:0000259" key="7">
    <source>
        <dbReference type="PROSITE" id="PS50110"/>
    </source>
</evidence>
<evidence type="ECO:0000313" key="9">
    <source>
        <dbReference type="Proteomes" id="UP001501094"/>
    </source>
</evidence>
<keyword evidence="4" id="KW-0804">Transcription</keyword>
<evidence type="ECO:0000256" key="4">
    <source>
        <dbReference type="ARBA" id="ARBA00023163"/>
    </source>
</evidence>
<evidence type="ECO:0000256" key="3">
    <source>
        <dbReference type="ARBA" id="ARBA00023125"/>
    </source>
</evidence>
<dbReference type="Proteomes" id="UP001501094">
    <property type="component" value="Unassembled WGS sequence"/>
</dbReference>
<dbReference type="PROSITE" id="PS00622">
    <property type="entry name" value="HTH_LUXR_1"/>
    <property type="match status" value="1"/>
</dbReference>
<evidence type="ECO:0000313" key="8">
    <source>
        <dbReference type="EMBL" id="GAA1871011.1"/>
    </source>
</evidence>
<keyword evidence="1 5" id="KW-0597">Phosphoprotein</keyword>
<protein>
    <submittedName>
        <fullName evidence="8">Response regulator transcription factor</fullName>
    </submittedName>
</protein>
<reference evidence="8 9" key="1">
    <citation type="journal article" date="2019" name="Int. J. Syst. Evol. Microbiol.">
        <title>The Global Catalogue of Microorganisms (GCM) 10K type strain sequencing project: providing services to taxonomists for standard genome sequencing and annotation.</title>
        <authorList>
            <consortium name="The Broad Institute Genomics Platform"/>
            <consortium name="The Broad Institute Genome Sequencing Center for Infectious Disease"/>
            <person name="Wu L."/>
            <person name="Ma J."/>
        </authorList>
    </citation>
    <scope>NUCLEOTIDE SEQUENCE [LARGE SCALE GENOMIC DNA]</scope>
    <source>
        <strain evidence="8 9">JCM 14326</strain>
    </source>
</reference>
<evidence type="ECO:0000259" key="6">
    <source>
        <dbReference type="PROSITE" id="PS50043"/>
    </source>
</evidence>
<dbReference type="PROSITE" id="PS50110">
    <property type="entry name" value="RESPONSE_REGULATORY"/>
    <property type="match status" value="1"/>
</dbReference>
<dbReference type="SMART" id="SM00448">
    <property type="entry name" value="REC"/>
    <property type="match status" value="1"/>
</dbReference>
<dbReference type="InterPro" id="IPR036388">
    <property type="entry name" value="WH-like_DNA-bd_sf"/>
</dbReference>
<dbReference type="PANTHER" id="PTHR43214">
    <property type="entry name" value="TWO-COMPONENT RESPONSE REGULATOR"/>
    <property type="match status" value="1"/>
</dbReference>
<gene>
    <name evidence="8" type="ORF">GCM10009751_32690</name>
</gene>